<gene>
    <name evidence="3" type="ORF">Pka01_31340</name>
</gene>
<keyword evidence="3" id="KW-0347">Helicase</keyword>
<dbReference type="GO" id="GO:0004386">
    <property type="term" value="F:helicase activity"/>
    <property type="evidence" value="ECO:0007669"/>
    <property type="project" value="UniProtKB-KW"/>
</dbReference>
<dbReference type="Pfam" id="PF00271">
    <property type="entry name" value="Helicase_C"/>
    <property type="match status" value="1"/>
</dbReference>
<reference evidence="3 4" key="1">
    <citation type="submission" date="2021-01" db="EMBL/GenBank/DDBJ databases">
        <title>Whole genome shotgun sequence of Planotetraspora kaengkrachanensis NBRC 104272.</title>
        <authorList>
            <person name="Komaki H."/>
            <person name="Tamura T."/>
        </authorList>
    </citation>
    <scope>NUCLEOTIDE SEQUENCE [LARGE SCALE GENOMIC DNA]</scope>
    <source>
        <strain evidence="3 4">NBRC 104272</strain>
    </source>
</reference>
<dbReference type="InterPro" id="IPR014001">
    <property type="entry name" value="Helicase_ATP-bd"/>
</dbReference>
<dbReference type="EMBL" id="BONV01000012">
    <property type="protein sequence ID" value="GIG80007.1"/>
    <property type="molecule type" value="Genomic_DNA"/>
</dbReference>
<dbReference type="Gene3D" id="3.40.50.300">
    <property type="entry name" value="P-loop containing nucleotide triphosphate hydrolases"/>
    <property type="match status" value="1"/>
</dbReference>
<dbReference type="InterPro" id="IPR000330">
    <property type="entry name" value="SNF2_N"/>
</dbReference>
<keyword evidence="3" id="KW-0067">ATP-binding</keyword>
<dbReference type="SMART" id="SM00487">
    <property type="entry name" value="DEXDc"/>
    <property type="match status" value="1"/>
</dbReference>
<evidence type="ECO:0000256" key="1">
    <source>
        <dbReference type="ARBA" id="ARBA00022801"/>
    </source>
</evidence>
<dbReference type="InterPro" id="IPR038718">
    <property type="entry name" value="SNF2-like_sf"/>
</dbReference>
<evidence type="ECO:0000313" key="3">
    <source>
        <dbReference type="EMBL" id="GIG80007.1"/>
    </source>
</evidence>
<name>A0A8J3LWJ9_9ACTN</name>
<dbReference type="GO" id="GO:0005524">
    <property type="term" value="F:ATP binding"/>
    <property type="evidence" value="ECO:0007669"/>
    <property type="project" value="InterPro"/>
</dbReference>
<evidence type="ECO:0000313" key="4">
    <source>
        <dbReference type="Proteomes" id="UP000630097"/>
    </source>
</evidence>
<organism evidence="3 4">
    <name type="scientific">Planotetraspora kaengkrachanensis</name>
    <dbReference type="NCBI Taxonomy" id="575193"/>
    <lineage>
        <taxon>Bacteria</taxon>
        <taxon>Bacillati</taxon>
        <taxon>Actinomycetota</taxon>
        <taxon>Actinomycetes</taxon>
        <taxon>Streptosporangiales</taxon>
        <taxon>Streptosporangiaceae</taxon>
        <taxon>Planotetraspora</taxon>
    </lineage>
</organism>
<accession>A0A8J3LWJ9</accession>
<protein>
    <submittedName>
        <fullName evidence="3">DNA helicase</fullName>
    </submittedName>
</protein>
<keyword evidence="3" id="KW-0547">Nucleotide-binding</keyword>
<dbReference type="PANTHER" id="PTHR10799">
    <property type="entry name" value="SNF2/RAD54 HELICASE FAMILY"/>
    <property type="match status" value="1"/>
</dbReference>
<dbReference type="InterPro" id="IPR001650">
    <property type="entry name" value="Helicase_C-like"/>
</dbReference>
<feature type="domain" description="Helicase ATP-binding" evidence="2">
    <location>
        <begin position="130"/>
        <end position="291"/>
    </location>
</feature>
<evidence type="ECO:0000259" key="2">
    <source>
        <dbReference type="PROSITE" id="PS51192"/>
    </source>
</evidence>
<keyword evidence="4" id="KW-1185">Reference proteome</keyword>
<dbReference type="CDD" id="cd18793">
    <property type="entry name" value="SF2_C_SNF"/>
    <property type="match status" value="1"/>
</dbReference>
<dbReference type="Proteomes" id="UP000630097">
    <property type="component" value="Unassembled WGS sequence"/>
</dbReference>
<dbReference type="InterPro" id="IPR049730">
    <property type="entry name" value="SNF2/RAD54-like_C"/>
</dbReference>
<keyword evidence="1" id="KW-0378">Hydrolase</keyword>
<sequence>MTAVSVVTLRLGPGNPPTIIAERGDGVPDVFWGQLRVEWGYDGDPGQAVHVPLSRFRGNLGWLKPACAAYRVKLEWDPRVREIISQIGSDRRQLDSVMASNSALTEDEVRARLAESRFRRDLKPFQLRDVSRLLALPHGANFSVPGAGKTTVAYAVYEAERAAGRISRMLVVAPLSAFDAWKSEAEECFAPGERPRIEIYNEYASSDVEVLLVNYHRLASNYDELATWVSKVPTLVLLDEAHRIKAGRSGTHGSACLDLAFSADRRDVLTGTPAPQASGDFVALLDFLWPGQARRILPQPALTRRPAPEVTHDVAAAIRPLFVRTRKEELGLTAPNLRIEHVTLEGLHRDIYMALRDRYAGLLAVSMNDRAELSKMGTIVMYLLEAATNPHLLAAGSSDVDPPIFRHPPLPVEPGSRLWDLIQRYNQYETPAKFQQLARLVSRNAEDGRKTLIWSNFVRNLHALHRMFNRYEPALIYGGVPSETSSPTAQLTRESELQRFREDPSCMILLANPAAMSEGVSLHQVCHDAIYLDRTFNAGQYLQSIDRIHRLGLPPRVETNLTFLVTSGTIDDVVDERIRIKATALGNMLNDPDLVTMALPQEDEEGYGYAVDDTQDLQALFAHLRGEP</sequence>
<dbReference type="SUPFAM" id="SSF52540">
    <property type="entry name" value="P-loop containing nucleoside triphosphate hydrolases"/>
    <property type="match status" value="2"/>
</dbReference>
<dbReference type="PROSITE" id="PS51192">
    <property type="entry name" value="HELICASE_ATP_BIND_1"/>
    <property type="match status" value="1"/>
</dbReference>
<dbReference type="RefSeq" id="WP_203883451.1">
    <property type="nucleotide sequence ID" value="NZ_BAABHH010000005.1"/>
</dbReference>
<proteinExistence type="predicted"/>
<comment type="caution">
    <text evidence="3">The sequence shown here is derived from an EMBL/GenBank/DDBJ whole genome shotgun (WGS) entry which is preliminary data.</text>
</comment>
<dbReference type="GO" id="GO:0016787">
    <property type="term" value="F:hydrolase activity"/>
    <property type="evidence" value="ECO:0007669"/>
    <property type="project" value="UniProtKB-KW"/>
</dbReference>
<dbReference type="Pfam" id="PF00176">
    <property type="entry name" value="SNF2-rel_dom"/>
    <property type="match status" value="1"/>
</dbReference>
<dbReference type="InterPro" id="IPR027417">
    <property type="entry name" value="P-loop_NTPase"/>
</dbReference>
<dbReference type="AlphaFoldDB" id="A0A8J3LWJ9"/>
<dbReference type="Gene3D" id="3.40.50.10810">
    <property type="entry name" value="Tandem AAA-ATPase domain"/>
    <property type="match status" value="1"/>
</dbReference>